<gene>
    <name evidence="2" type="ORF">AMAG_14592</name>
</gene>
<dbReference type="EMBL" id="GG745366">
    <property type="protein sequence ID" value="KNE70466.1"/>
    <property type="molecule type" value="Genomic_DNA"/>
</dbReference>
<reference evidence="3" key="2">
    <citation type="submission" date="2009-11" db="EMBL/GenBank/DDBJ databases">
        <title>The Genome Sequence of Allomyces macrogynus strain ATCC 38327.</title>
        <authorList>
            <consortium name="The Broad Institute Genome Sequencing Platform"/>
            <person name="Russ C."/>
            <person name="Cuomo C."/>
            <person name="Shea T."/>
            <person name="Young S.K."/>
            <person name="Zeng Q."/>
            <person name="Koehrsen M."/>
            <person name="Haas B."/>
            <person name="Borodovsky M."/>
            <person name="Guigo R."/>
            <person name="Alvarado L."/>
            <person name="Berlin A."/>
            <person name="Borenstein D."/>
            <person name="Chen Z."/>
            <person name="Engels R."/>
            <person name="Freedman E."/>
            <person name="Gellesch M."/>
            <person name="Goldberg J."/>
            <person name="Griggs A."/>
            <person name="Gujja S."/>
            <person name="Heiman D."/>
            <person name="Hepburn T."/>
            <person name="Howarth C."/>
            <person name="Jen D."/>
            <person name="Larson L."/>
            <person name="Lewis B."/>
            <person name="Mehta T."/>
            <person name="Park D."/>
            <person name="Pearson M."/>
            <person name="Roberts A."/>
            <person name="Saif S."/>
            <person name="Shenoy N."/>
            <person name="Sisk P."/>
            <person name="Stolte C."/>
            <person name="Sykes S."/>
            <person name="Walk T."/>
            <person name="White J."/>
            <person name="Yandava C."/>
            <person name="Burger G."/>
            <person name="Gray M.W."/>
            <person name="Holland P.W.H."/>
            <person name="King N."/>
            <person name="Lang F.B.F."/>
            <person name="Roger A.J."/>
            <person name="Ruiz-Trillo I."/>
            <person name="Lander E."/>
            <person name="Nusbaum C."/>
        </authorList>
    </citation>
    <scope>NUCLEOTIDE SEQUENCE [LARGE SCALE GENOMIC DNA]</scope>
    <source>
        <strain evidence="3">ATCC 38327</strain>
    </source>
</reference>
<evidence type="ECO:0000313" key="3">
    <source>
        <dbReference type="Proteomes" id="UP000054350"/>
    </source>
</evidence>
<dbReference type="AlphaFoldDB" id="A0A0L0T714"/>
<keyword evidence="3" id="KW-1185">Reference proteome</keyword>
<protein>
    <submittedName>
        <fullName evidence="2">Uncharacterized protein</fullName>
    </submittedName>
</protein>
<feature type="region of interest" description="Disordered" evidence="1">
    <location>
        <begin position="161"/>
        <end position="238"/>
    </location>
</feature>
<feature type="compositionally biased region" description="Acidic residues" evidence="1">
    <location>
        <begin position="624"/>
        <end position="634"/>
    </location>
</feature>
<proteinExistence type="predicted"/>
<feature type="region of interest" description="Disordered" evidence="1">
    <location>
        <begin position="579"/>
        <end position="634"/>
    </location>
</feature>
<evidence type="ECO:0000313" key="2">
    <source>
        <dbReference type="EMBL" id="KNE70466.1"/>
    </source>
</evidence>
<accession>A0A0L0T714</accession>
<dbReference type="OrthoDB" id="5588595at2759"/>
<feature type="compositionally biased region" description="Gly residues" evidence="1">
    <location>
        <begin position="600"/>
        <end position="611"/>
    </location>
</feature>
<reference evidence="2 3" key="1">
    <citation type="submission" date="2009-11" db="EMBL/GenBank/DDBJ databases">
        <title>Annotation of Allomyces macrogynus ATCC 38327.</title>
        <authorList>
            <consortium name="The Broad Institute Genome Sequencing Platform"/>
            <person name="Russ C."/>
            <person name="Cuomo C."/>
            <person name="Burger G."/>
            <person name="Gray M.W."/>
            <person name="Holland P.W.H."/>
            <person name="King N."/>
            <person name="Lang F.B.F."/>
            <person name="Roger A.J."/>
            <person name="Ruiz-Trillo I."/>
            <person name="Young S.K."/>
            <person name="Zeng Q."/>
            <person name="Gargeya S."/>
            <person name="Fitzgerald M."/>
            <person name="Haas B."/>
            <person name="Abouelleil A."/>
            <person name="Alvarado L."/>
            <person name="Arachchi H.M."/>
            <person name="Berlin A."/>
            <person name="Chapman S.B."/>
            <person name="Gearin G."/>
            <person name="Goldberg J."/>
            <person name="Griggs A."/>
            <person name="Gujja S."/>
            <person name="Hansen M."/>
            <person name="Heiman D."/>
            <person name="Howarth C."/>
            <person name="Larimer J."/>
            <person name="Lui A."/>
            <person name="MacDonald P.J.P."/>
            <person name="McCowen C."/>
            <person name="Montmayeur A."/>
            <person name="Murphy C."/>
            <person name="Neiman D."/>
            <person name="Pearson M."/>
            <person name="Priest M."/>
            <person name="Roberts A."/>
            <person name="Saif S."/>
            <person name="Shea T."/>
            <person name="Sisk P."/>
            <person name="Stolte C."/>
            <person name="Sykes S."/>
            <person name="Wortman J."/>
            <person name="Nusbaum C."/>
            <person name="Birren B."/>
        </authorList>
    </citation>
    <scope>NUCLEOTIDE SEQUENCE [LARGE SCALE GENOMIC DNA]</scope>
    <source>
        <strain evidence="2 3">ATCC 38327</strain>
    </source>
</reference>
<dbReference type="VEuPathDB" id="FungiDB:AMAG_14592"/>
<name>A0A0L0T714_ALLM3</name>
<evidence type="ECO:0000256" key="1">
    <source>
        <dbReference type="SAM" id="MobiDB-lite"/>
    </source>
</evidence>
<feature type="compositionally biased region" description="Polar residues" evidence="1">
    <location>
        <begin position="257"/>
        <end position="266"/>
    </location>
</feature>
<dbReference type="Proteomes" id="UP000054350">
    <property type="component" value="Unassembled WGS sequence"/>
</dbReference>
<feature type="region of interest" description="Disordered" evidence="1">
    <location>
        <begin position="252"/>
        <end position="277"/>
    </location>
</feature>
<sequence length="634" mass="68068">MSRKVFAPRKTTVSVPGFLSAPVPAAVSSDTAPAEPVPANWNNFKPGATIWYREHGVGWLPGIVDAKTTSGLRVKPFYGKPDTPVSVTKPASGTQVPVLVTDPEKGAKMMETFKSWVNLAKGDDDQRRRRRALAAFEEARKRIPTVPPVAPAIPAGRRGALSIIDKTRESKTANRSVQKLDYTTVPRSSSAAIPQKRPAPEPASAAGSQAAPDPDGPIVPFTKRPRHGTSVPATATTSKPATPEFQALTFTKRERSNGASSVTLSTAPLPDLPTATDLEPMDVMEDISDDEGAVADLTLRPGDALLVYDAQLGGYQPARVLSQSAASLTVCVFRGREERTVPRSHVAVFGDRYFGYSRIAPSIMRVIEDSVEAVVGDDARAILECRVQSLFPVLDAILRGTHASWRFDKWSTRGRNAHRELAQALGGTPYSRAQTRVVDQMLADRYTPTCDGVSDAPTDVLAVVESDPQIVQLIIAPECMLRLIVLTHFHAYLQPDAMVPTVPSATAWLASPEGLAYLKAYEYDSPQWHDESEDAVEVEYPVDLDADREAAVLALAEIVLKDSHWVAGLLELQRGVAAGQPRRARSHVPPDAKPVAVPRGGYGRGGGGSSGGRATMGAEATSLDSDDDDFASGH</sequence>
<organism evidence="2 3">
    <name type="scientific">Allomyces macrogynus (strain ATCC 38327)</name>
    <name type="common">Allomyces javanicus var. macrogynus</name>
    <dbReference type="NCBI Taxonomy" id="578462"/>
    <lineage>
        <taxon>Eukaryota</taxon>
        <taxon>Fungi</taxon>
        <taxon>Fungi incertae sedis</taxon>
        <taxon>Blastocladiomycota</taxon>
        <taxon>Blastocladiomycetes</taxon>
        <taxon>Blastocladiales</taxon>
        <taxon>Blastocladiaceae</taxon>
        <taxon>Allomyces</taxon>
    </lineage>
</organism>
<feature type="compositionally biased region" description="Low complexity" evidence="1">
    <location>
        <begin position="229"/>
        <end position="238"/>
    </location>
</feature>